<reference evidence="4 5" key="1">
    <citation type="submission" date="2018-06" db="EMBL/GenBank/DDBJ databases">
        <authorList>
            <consortium name="Pathogen Informatics"/>
            <person name="Doyle S."/>
        </authorList>
    </citation>
    <scope>NUCLEOTIDE SEQUENCE [LARGE SCALE GENOMIC DNA]</scope>
    <source>
        <strain evidence="4 5">NCTC10723</strain>
    </source>
</reference>
<dbReference type="InterPro" id="IPR036390">
    <property type="entry name" value="WH_DNA-bd_sf"/>
</dbReference>
<dbReference type="Pfam" id="PF08279">
    <property type="entry name" value="HTH_11"/>
    <property type="match status" value="1"/>
</dbReference>
<dbReference type="PANTHER" id="PTHR48108:SF32">
    <property type="entry name" value="TRANSCRIPTIONAL REPRESSOR CCPN"/>
    <property type="match status" value="1"/>
</dbReference>
<dbReference type="InterPro" id="IPR036388">
    <property type="entry name" value="WH-like_DNA-bd_sf"/>
</dbReference>
<dbReference type="Pfam" id="PF00571">
    <property type="entry name" value="CBS"/>
    <property type="match status" value="2"/>
</dbReference>
<dbReference type="CDD" id="cd04617">
    <property type="entry name" value="CBS_pair_CcpN"/>
    <property type="match status" value="1"/>
</dbReference>
<dbReference type="Proteomes" id="UP000255328">
    <property type="component" value="Unassembled WGS sequence"/>
</dbReference>
<dbReference type="OrthoDB" id="9793615at2"/>
<feature type="domain" description="CBS" evidence="3">
    <location>
        <begin position="135"/>
        <end position="200"/>
    </location>
</feature>
<organism evidence="4 5">
    <name type="scientific">Fusobacterium necrogenes</name>
    <dbReference type="NCBI Taxonomy" id="858"/>
    <lineage>
        <taxon>Bacteria</taxon>
        <taxon>Fusobacteriati</taxon>
        <taxon>Fusobacteriota</taxon>
        <taxon>Fusobacteriia</taxon>
        <taxon>Fusobacteriales</taxon>
        <taxon>Fusobacteriaceae</taxon>
        <taxon>Fusobacterium</taxon>
    </lineage>
</organism>
<dbReference type="AlphaFoldDB" id="A0A377GX65"/>
<dbReference type="SUPFAM" id="SSF46785">
    <property type="entry name" value="Winged helix' DNA-binding domain"/>
    <property type="match status" value="1"/>
</dbReference>
<keyword evidence="5" id="KW-1185">Reference proteome</keyword>
<name>A0A377GX65_9FUSO</name>
<dbReference type="SUPFAM" id="SSF54631">
    <property type="entry name" value="CBS-domain pair"/>
    <property type="match status" value="1"/>
</dbReference>
<dbReference type="PANTHER" id="PTHR48108">
    <property type="entry name" value="CBS DOMAIN-CONTAINING PROTEIN CBSX2, CHLOROPLASTIC"/>
    <property type="match status" value="1"/>
</dbReference>
<evidence type="ECO:0000259" key="3">
    <source>
        <dbReference type="PROSITE" id="PS51371"/>
    </source>
</evidence>
<feature type="domain" description="CBS" evidence="3">
    <location>
        <begin position="71"/>
        <end position="126"/>
    </location>
</feature>
<dbReference type="Gene3D" id="3.10.580.10">
    <property type="entry name" value="CBS-domain"/>
    <property type="match status" value="1"/>
</dbReference>
<dbReference type="InterPro" id="IPR051462">
    <property type="entry name" value="CBS_domain-containing"/>
</dbReference>
<protein>
    <submittedName>
        <fullName evidence="4">Control catabolite protein of gluconeogenesis</fullName>
    </submittedName>
</protein>
<dbReference type="PIRSF" id="PIRSF026546">
    <property type="entry name" value="UCP026546_CBS_YqzB"/>
    <property type="match status" value="1"/>
</dbReference>
<keyword evidence="2" id="KW-0129">CBS domain</keyword>
<dbReference type="InterPro" id="IPR046342">
    <property type="entry name" value="CBS_dom_sf"/>
</dbReference>
<dbReference type="InterPro" id="IPR013196">
    <property type="entry name" value="HTH_11"/>
</dbReference>
<accession>A0A377GX65</accession>
<dbReference type="InterPro" id="IPR000644">
    <property type="entry name" value="CBS_dom"/>
</dbReference>
<evidence type="ECO:0000313" key="5">
    <source>
        <dbReference type="Proteomes" id="UP000255328"/>
    </source>
</evidence>
<gene>
    <name evidence="4" type="primary">ccpN</name>
    <name evidence="4" type="ORF">NCTC10723_00894</name>
</gene>
<dbReference type="RefSeq" id="WP_115269763.1">
    <property type="nucleotide sequence ID" value="NZ_CASFEE010000015.1"/>
</dbReference>
<dbReference type="PROSITE" id="PS51371">
    <property type="entry name" value="CBS"/>
    <property type="match status" value="2"/>
</dbReference>
<dbReference type="Gene3D" id="1.10.10.10">
    <property type="entry name" value="Winged helix-like DNA-binding domain superfamily/Winged helix DNA-binding domain"/>
    <property type="match status" value="1"/>
</dbReference>
<keyword evidence="1" id="KW-0677">Repeat</keyword>
<proteinExistence type="predicted"/>
<dbReference type="SMART" id="SM00116">
    <property type="entry name" value="CBS"/>
    <property type="match status" value="2"/>
</dbReference>
<dbReference type="InterPro" id="IPR016842">
    <property type="entry name" value="UCP026546_HTH-CBS"/>
</dbReference>
<evidence type="ECO:0000256" key="1">
    <source>
        <dbReference type="ARBA" id="ARBA00022737"/>
    </source>
</evidence>
<evidence type="ECO:0000256" key="2">
    <source>
        <dbReference type="PROSITE-ProRule" id="PRU00703"/>
    </source>
</evidence>
<dbReference type="EMBL" id="UGGU01000003">
    <property type="protein sequence ID" value="STO31443.1"/>
    <property type="molecule type" value="Genomic_DNA"/>
</dbReference>
<evidence type="ECO:0000313" key="4">
    <source>
        <dbReference type="EMBL" id="STO31443.1"/>
    </source>
</evidence>
<sequence>MNITKRQKDIIEIVKESQPITGEVIAKRLSLTRSALRTDFCILTGKGILKSKPKVGYVYQEIQEKKYIYEIMGPVVSVENNISVYDTILQMFAKDVGTIFIVEGENLVGIVSRKDLLKIAIGKTDITKVPINVVMTRMPNIVYCEENDDIVDAVKKIIVHQVDSLPVVRLKEDNGKNIYQLVGRFTKTNITKLFLENVVK</sequence>